<organism evidence="2 3">
    <name type="scientific">Coprinopsis marcescibilis</name>
    <name type="common">Agaric fungus</name>
    <name type="synonym">Psathyrella marcescibilis</name>
    <dbReference type="NCBI Taxonomy" id="230819"/>
    <lineage>
        <taxon>Eukaryota</taxon>
        <taxon>Fungi</taxon>
        <taxon>Dikarya</taxon>
        <taxon>Basidiomycota</taxon>
        <taxon>Agaricomycotina</taxon>
        <taxon>Agaricomycetes</taxon>
        <taxon>Agaricomycetidae</taxon>
        <taxon>Agaricales</taxon>
        <taxon>Agaricineae</taxon>
        <taxon>Psathyrellaceae</taxon>
        <taxon>Coprinopsis</taxon>
    </lineage>
</organism>
<protein>
    <submittedName>
        <fullName evidence="2">Uncharacterized protein</fullName>
    </submittedName>
</protein>
<gene>
    <name evidence="2" type="ORF">FA15DRAFT_669248</name>
</gene>
<sequence>MSYPVIYIGLLLACALAVLSGFQHGDMASGCCQSSVQSKHRGCLGLWHEEQQMLQQVAKCKPTCPDDILL</sequence>
<dbReference type="Proteomes" id="UP000307440">
    <property type="component" value="Unassembled WGS sequence"/>
</dbReference>
<evidence type="ECO:0000313" key="2">
    <source>
        <dbReference type="EMBL" id="TFK24775.1"/>
    </source>
</evidence>
<evidence type="ECO:0000313" key="3">
    <source>
        <dbReference type="Proteomes" id="UP000307440"/>
    </source>
</evidence>
<name>A0A5C3KWZ7_COPMA</name>
<proteinExistence type="predicted"/>
<reference evidence="2 3" key="1">
    <citation type="journal article" date="2019" name="Nat. Ecol. Evol.">
        <title>Megaphylogeny resolves global patterns of mushroom evolution.</title>
        <authorList>
            <person name="Varga T."/>
            <person name="Krizsan K."/>
            <person name="Foldi C."/>
            <person name="Dima B."/>
            <person name="Sanchez-Garcia M."/>
            <person name="Sanchez-Ramirez S."/>
            <person name="Szollosi G.J."/>
            <person name="Szarkandi J.G."/>
            <person name="Papp V."/>
            <person name="Albert L."/>
            <person name="Andreopoulos W."/>
            <person name="Angelini C."/>
            <person name="Antonin V."/>
            <person name="Barry K.W."/>
            <person name="Bougher N.L."/>
            <person name="Buchanan P."/>
            <person name="Buyck B."/>
            <person name="Bense V."/>
            <person name="Catcheside P."/>
            <person name="Chovatia M."/>
            <person name="Cooper J."/>
            <person name="Damon W."/>
            <person name="Desjardin D."/>
            <person name="Finy P."/>
            <person name="Geml J."/>
            <person name="Haridas S."/>
            <person name="Hughes K."/>
            <person name="Justo A."/>
            <person name="Karasinski D."/>
            <person name="Kautmanova I."/>
            <person name="Kiss B."/>
            <person name="Kocsube S."/>
            <person name="Kotiranta H."/>
            <person name="LaButti K.M."/>
            <person name="Lechner B.E."/>
            <person name="Liimatainen K."/>
            <person name="Lipzen A."/>
            <person name="Lukacs Z."/>
            <person name="Mihaltcheva S."/>
            <person name="Morgado L.N."/>
            <person name="Niskanen T."/>
            <person name="Noordeloos M.E."/>
            <person name="Ohm R.A."/>
            <person name="Ortiz-Santana B."/>
            <person name="Ovrebo C."/>
            <person name="Racz N."/>
            <person name="Riley R."/>
            <person name="Savchenko A."/>
            <person name="Shiryaev A."/>
            <person name="Soop K."/>
            <person name="Spirin V."/>
            <person name="Szebenyi C."/>
            <person name="Tomsovsky M."/>
            <person name="Tulloss R.E."/>
            <person name="Uehling J."/>
            <person name="Grigoriev I.V."/>
            <person name="Vagvolgyi C."/>
            <person name="Papp T."/>
            <person name="Martin F.M."/>
            <person name="Miettinen O."/>
            <person name="Hibbett D.S."/>
            <person name="Nagy L.G."/>
        </authorList>
    </citation>
    <scope>NUCLEOTIDE SEQUENCE [LARGE SCALE GENOMIC DNA]</scope>
    <source>
        <strain evidence="2 3">CBS 121175</strain>
    </source>
</reference>
<keyword evidence="1" id="KW-0732">Signal</keyword>
<keyword evidence="3" id="KW-1185">Reference proteome</keyword>
<feature type="chain" id="PRO_5022765353" evidence="1">
    <location>
        <begin position="22"/>
        <end position="70"/>
    </location>
</feature>
<accession>A0A5C3KWZ7</accession>
<dbReference type="EMBL" id="ML210195">
    <property type="protein sequence ID" value="TFK24775.1"/>
    <property type="molecule type" value="Genomic_DNA"/>
</dbReference>
<feature type="signal peptide" evidence="1">
    <location>
        <begin position="1"/>
        <end position="21"/>
    </location>
</feature>
<dbReference type="AlphaFoldDB" id="A0A5C3KWZ7"/>
<evidence type="ECO:0000256" key="1">
    <source>
        <dbReference type="SAM" id="SignalP"/>
    </source>
</evidence>